<reference evidence="2 3" key="1">
    <citation type="submission" date="2020-08" db="EMBL/GenBank/DDBJ databases">
        <title>Genomic Encyclopedia of Type Strains, Phase IV (KMG-IV): sequencing the most valuable type-strain genomes for metagenomic binning, comparative biology and taxonomic classification.</title>
        <authorList>
            <person name="Goeker M."/>
        </authorList>
    </citation>
    <scope>NUCLEOTIDE SEQUENCE [LARGE SCALE GENOMIC DNA]</scope>
    <source>
        <strain evidence="2 3">DSM 12706</strain>
    </source>
</reference>
<accession>A0A7W7Z231</accession>
<keyword evidence="3" id="KW-1185">Reference proteome</keyword>
<feature type="region of interest" description="Disordered" evidence="1">
    <location>
        <begin position="1"/>
        <end position="57"/>
    </location>
</feature>
<dbReference type="RefSeq" id="WP_347339311.1">
    <property type="nucleotide sequence ID" value="NZ_JACHIH010000004.1"/>
</dbReference>
<dbReference type="Proteomes" id="UP000542353">
    <property type="component" value="Unassembled WGS sequence"/>
</dbReference>
<dbReference type="AlphaFoldDB" id="A0A7W7Z231"/>
<name>A0A7W7Z231_9BRAD</name>
<feature type="compositionally biased region" description="Low complexity" evidence="1">
    <location>
        <begin position="35"/>
        <end position="48"/>
    </location>
</feature>
<proteinExistence type="predicted"/>
<dbReference type="EMBL" id="JACHIH010000004">
    <property type="protein sequence ID" value="MBB5046516.1"/>
    <property type="molecule type" value="Genomic_DNA"/>
</dbReference>
<dbReference type="Pfam" id="PF18856">
    <property type="entry name" value="baeRF_family12"/>
    <property type="match status" value="1"/>
</dbReference>
<sequence>MAVADGEKFNLFQNTGDEANPALTALPETDVESANKGSGSNHQNSSSNPDQSQAAEDGFAGGIADLLNKRVLDGKIADLVIIAAPRTLGELRKSYHKKLSEVLRGEISKDLTGHPLQDIEKTIAAA</sequence>
<evidence type="ECO:0000313" key="2">
    <source>
        <dbReference type="EMBL" id="MBB5046516.1"/>
    </source>
</evidence>
<dbReference type="InterPro" id="IPR041374">
    <property type="entry name" value="BaeRF_family12"/>
</dbReference>
<evidence type="ECO:0000256" key="1">
    <source>
        <dbReference type="SAM" id="MobiDB-lite"/>
    </source>
</evidence>
<gene>
    <name evidence="2" type="ORF">HNR60_001261</name>
</gene>
<comment type="caution">
    <text evidence="2">The sequence shown here is derived from an EMBL/GenBank/DDBJ whole genome shotgun (WGS) entry which is preliminary data.</text>
</comment>
<evidence type="ECO:0000313" key="3">
    <source>
        <dbReference type="Proteomes" id="UP000542353"/>
    </source>
</evidence>
<organism evidence="2 3">
    <name type="scientific">Rhodopseudomonas rhenobacensis</name>
    <dbReference type="NCBI Taxonomy" id="87461"/>
    <lineage>
        <taxon>Bacteria</taxon>
        <taxon>Pseudomonadati</taxon>
        <taxon>Pseudomonadota</taxon>
        <taxon>Alphaproteobacteria</taxon>
        <taxon>Hyphomicrobiales</taxon>
        <taxon>Nitrobacteraceae</taxon>
        <taxon>Rhodopseudomonas</taxon>
    </lineage>
</organism>
<protein>
    <submittedName>
        <fullName evidence="2">Protein required for attachment to host cells</fullName>
    </submittedName>
</protein>